<evidence type="ECO:0000313" key="2">
    <source>
        <dbReference type="Proteomes" id="UP000586827"/>
    </source>
</evidence>
<protein>
    <submittedName>
        <fullName evidence="1">Uncharacterized protein</fullName>
    </submittedName>
</protein>
<comment type="caution">
    <text evidence="1">The sequence shown here is derived from an EMBL/GenBank/DDBJ whole genome shotgun (WGS) entry which is preliminary data.</text>
</comment>
<dbReference type="AlphaFoldDB" id="A0A849BSE5"/>
<organism evidence="1 2">
    <name type="scientific">Nocardia uniformis</name>
    <dbReference type="NCBI Taxonomy" id="53432"/>
    <lineage>
        <taxon>Bacteria</taxon>
        <taxon>Bacillati</taxon>
        <taxon>Actinomycetota</taxon>
        <taxon>Actinomycetes</taxon>
        <taxon>Mycobacteriales</taxon>
        <taxon>Nocardiaceae</taxon>
        <taxon>Nocardia</taxon>
    </lineage>
</organism>
<accession>A0A849BSE5</accession>
<sequence length="86" mass="9373">MEPLNAVFFGSDVPTRGFYRAASPRLRALSKHLAMAGVAQHELTVLFAGIESDCLHISGGRVELVDRLVTHFIEDAGLREVARNPA</sequence>
<name>A0A849BSE5_9NOCA</name>
<dbReference type="EMBL" id="JABELX010000003">
    <property type="protein sequence ID" value="NNH69503.1"/>
    <property type="molecule type" value="Genomic_DNA"/>
</dbReference>
<gene>
    <name evidence="1" type="ORF">HLB23_06410</name>
</gene>
<dbReference type="Proteomes" id="UP000586827">
    <property type="component" value="Unassembled WGS sequence"/>
</dbReference>
<keyword evidence="2" id="KW-1185">Reference proteome</keyword>
<dbReference type="RefSeq" id="WP_067526496.1">
    <property type="nucleotide sequence ID" value="NZ_JABELX010000003.1"/>
</dbReference>
<proteinExistence type="predicted"/>
<evidence type="ECO:0000313" key="1">
    <source>
        <dbReference type="EMBL" id="NNH69503.1"/>
    </source>
</evidence>
<reference evidence="1 2" key="1">
    <citation type="submission" date="2020-05" db="EMBL/GenBank/DDBJ databases">
        <title>MicrobeNet Type strains.</title>
        <authorList>
            <person name="Nicholson A.C."/>
        </authorList>
    </citation>
    <scope>NUCLEOTIDE SEQUENCE [LARGE SCALE GENOMIC DNA]</scope>
    <source>
        <strain evidence="1 2">JCM 3224</strain>
    </source>
</reference>